<dbReference type="InterPro" id="IPR006976">
    <property type="entry name" value="VanZ-like"/>
</dbReference>
<comment type="caution">
    <text evidence="3">The sequence shown here is derived from an EMBL/GenBank/DDBJ whole genome shotgun (WGS) entry which is preliminary data.</text>
</comment>
<dbReference type="Proteomes" id="UP001315278">
    <property type="component" value="Unassembled WGS sequence"/>
</dbReference>
<evidence type="ECO:0000259" key="2">
    <source>
        <dbReference type="Pfam" id="PF04892"/>
    </source>
</evidence>
<dbReference type="PIRSF" id="PIRSF033367">
    <property type="entry name" value="UCP033367_VanZ"/>
    <property type="match status" value="1"/>
</dbReference>
<dbReference type="EMBL" id="JAFCJH010000009">
    <property type="protein sequence ID" value="MBR0795978.1"/>
    <property type="molecule type" value="Genomic_DNA"/>
</dbReference>
<name>A0ABS5FGR2_9BRAD</name>
<protein>
    <submittedName>
        <fullName evidence="3">VanZ family protein</fullName>
    </submittedName>
</protein>
<sequence length="129" mass="13763">MLQLLSKIVAWIALAFIILATLVPLHERPVIAGSLIDHLAAFALLGLTFMLGYPRHVWLAIAMVIGSAFALEALQLLTPDRHARLVDALLKASGGLTGLCTGYVASLLSHNPVWRNSEVPGLPTTTTSS</sequence>
<keyword evidence="1" id="KW-0472">Membrane</keyword>
<accession>A0ABS5FGR2</accession>
<dbReference type="RefSeq" id="WP_212492586.1">
    <property type="nucleotide sequence ID" value="NZ_JAFCJH010000009.1"/>
</dbReference>
<feature type="transmembrane region" description="Helical" evidence="1">
    <location>
        <begin position="6"/>
        <end position="23"/>
    </location>
</feature>
<evidence type="ECO:0000256" key="1">
    <source>
        <dbReference type="SAM" id="Phobius"/>
    </source>
</evidence>
<organism evidence="3 4">
    <name type="scientific">Bradyrhizobium jicamae</name>
    <dbReference type="NCBI Taxonomy" id="280332"/>
    <lineage>
        <taxon>Bacteria</taxon>
        <taxon>Pseudomonadati</taxon>
        <taxon>Pseudomonadota</taxon>
        <taxon>Alphaproteobacteria</taxon>
        <taxon>Hyphomicrobiales</taxon>
        <taxon>Nitrobacteraceae</taxon>
        <taxon>Bradyrhizobium</taxon>
    </lineage>
</organism>
<dbReference type="InterPro" id="IPR017015">
    <property type="entry name" value="UCP033367_VanZ"/>
</dbReference>
<keyword evidence="1" id="KW-0812">Transmembrane</keyword>
<evidence type="ECO:0000313" key="4">
    <source>
        <dbReference type="Proteomes" id="UP001315278"/>
    </source>
</evidence>
<dbReference type="Pfam" id="PF04892">
    <property type="entry name" value="VanZ"/>
    <property type="match status" value="1"/>
</dbReference>
<feature type="domain" description="VanZ-like" evidence="2">
    <location>
        <begin position="23"/>
        <end position="100"/>
    </location>
</feature>
<proteinExistence type="predicted"/>
<keyword evidence="1" id="KW-1133">Transmembrane helix</keyword>
<reference evidence="4" key="1">
    <citation type="journal article" date="2021" name="ISME J.">
        <title>Evolutionary origin and ecological implication of a unique nif island in free-living Bradyrhizobium lineages.</title>
        <authorList>
            <person name="Tao J."/>
        </authorList>
    </citation>
    <scope>NUCLEOTIDE SEQUENCE [LARGE SCALE GENOMIC DNA]</scope>
    <source>
        <strain evidence="4">SZCCT0434</strain>
    </source>
</reference>
<feature type="transmembrane region" description="Helical" evidence="1">
    <location>
        <begin position="57"/>
        <end position="77"/>
    </location>
</feature>
<evidence type="ECO:0000313" key="3">
    <source>
        <dbReference type="EMBL" id="MBR0795978.1"/>
    </source>
</evidence>
<keyword evidence="4" id="KW-1185">Reference proteome</keyword>
<feature type="transmembrane region" description="Helical" evidence="1">
    <location>
        <begin position="30"/>
        <end position="51"/>
    </location>
</feature>
<gene>
    <name evidence="3" type="ORF">JQ615_11310</name>
</gene>